<dbReference type="OrthoDB" id="96179at2157"/>
<dbReference type="EC" id="2.7.1.-" evidence="5"/>
<evidence type="ECO:0000313" key="5">
    <source>
        <dbReference type="EMBL" id="KPN30705.1"/>
    </source>
</evidence>
<reference evidence="6" key="1">
    <citation type="submission" date="2013-11" db="EMBL/GenBank/DDBJ databases">
        <authorList>
            <person name="Hoang H.T."/>
            <person name="Killian M.L."/>
            <person name="Madson D.M."/>
            <person name="Arruda P.H.E."/>
            <person name="Sun D."/>
            <person name="Schwartz K.J."/>
            <person name="Yoon K."/>
        </authorList>
    </citation>
    <scope>NUCLEOTIDE SEQUENCE [LARGE SCALE GENOMIC DNA]</scope>
    <source>
        <strain evidence="6">CDK2</strain>
    </source>
</reference>
<dbReference type="InterPro" id="IPR054871">
    <property type="entry name" value="KDG_KDGal_kin_Halo"/>
</dbReference>
<comment type="caution">
    <text evidence="5">The sequence shown here is derived from an EMBL/GenBank/DDBJ whole genome shotgun (WGS) entry which is preliminary data.</text>
</comment>
<dbReference type="EMBL" id="LGUC01000001">
    <property type="protein sequence ID" value="KPN30705.1"/>
    <property type="molecule type" value="Genomic_DNA"/>
</dbReference>
<dbReference type="RefSeq" id="WP_054583589.1">
    <property type="nucleotide sequence ID" value="NZ_LGUC01000001.1"/>
</dbReference>
<dbReference type="Pfam" id="PF00294">
    <property type="entry name" value="PfkB"/>
    <property type="match status" value="1"/>
</dbReference>
<accession>A0A0P7HV71</accession>
<dbReference type="InterPro" id="IPR052700">
    <property type="entry name" value="Carb_kinase_PfkB-like"/>
</dbReference>
<dbReference type="STRING" id="699431.SY89_01441"/>
<evidence type="ECO:0000256" key="1">
    <source>
        <dbReference type="ARBA" id="ARBA00010688"/>
    </source>
</evidence>
<dbReference type="InterPro" id="IPR011611">
    <property type="entry name" value="PfkB_dom"/>
</dbReference>
<proteinExistence type="inferred from homology"/>
<feature type="domain" description="Carbohydrate kinase PfkB" evidence="4">
    <location>
        <begin position="14"/>
        <end position="306"/>
    </location>
</feature>
<keyword evidence="2 5" id="KW-0808">Transferase</keyword>
<organism evidence="5 6">
    <name type="scientific">Halolamina pelagica</name>
    <dbReference type="NCBI Taxonomy" id="699431"/>
    <lineage>
        <taxon>Archaea</taxon>
        <taxon>Methanobacteriati</taxon>
        <taxon>Methanobacteriota</taxon>
        <taxon>Stenosarchaea group</taxon>
        <taxon>Halobacteria</taxon>
        <taxon>Halobacteriales</taxon>
        <taxon>Haloferacaceae</taxon>
    </lineage>
</organism>
<protein>
    <submittedName>
        <fullName evidence="5">Putative sugar kinase</fullName>
        <ecNumber evidence="5">2.7.1.-</ecNumber>
    </submittedName>
</protein>
<dbReference type="PATRIC" id="fig|699431.3.peg.1474"/>
<dbReference type="Proteomes" id="UP000050535">
    <property type="component" value="Unassembled WGS sequence"/>
</dbReference>
<keyword evidence="3 5" id="KW-0418">Kinase</keyword>
<dbReference type="PANTHER" id="PTHR43320">
    <property type="entry name" value="SUGAR KINASE"/>
    <property type="match status" value="1"/>
</dbReference>
<dbReference type="AlphaFoldDB" id="A0A0P7HV71"/>
<evidence type="ECO:0000259" key="4">
    <source>
        <dbReference type="Pfam" id="PF00294"/>
    </source>
</evidence>
<dbReference type="NCBIfam" id="NF041332">
    <property type="entry name" value="KDG_KDGal_kin_Halo"/>
    <property type="match status" value="1"/>
</dbReference>
<dbReference type="PANTHER" id="PTHR43320:SF2">
    <property type="entry name" value="2-DEHYDRO-3-DEOXYGLUCONOKINASE_2-DEHYDRO-3-DEOXYGALACTONOKINASE"/>
    <property type="match status" value="1"/>
</dbReference>
<name>A0A0P7HV71_9EURY</name>
<dbReference type="InterPro" id="IPR029056">
    <property type="entry name" value="Ribokinase-like"/>
</dbReference>
<dbReference type="Gene3D" id="3.40.1190.20">
    <property type="match status" value="1"/>
</dbReference>
<dbReference type="SUPFAM" id="SSF53613">
    <property type="entry name" value="Ribokinase-like"/>
    <property type="match status" value="1"/>
</dbReference>
<keyword evidence="6" id="KW-1185">Reference proteome</keyword>
<evidence type="ECO:0000256" key="2">
    <source>
        <dbReference type="ARBA" id="ARBA00022679"/>
    </source>
</evidence>
<dbReference type="GO" id="GO:0016301">
    <property type="term" value="F:kinase activity"/>
    <property type="evidence" value="ECO:0007669"/>
    <property type="project" value="UniProtKB-KW"/>
</dbReference>
<gene>
    <name evidence="5" type="ORF">SY89_01441</name>
</gene>
<evidence type="ECO:0000256" key="3">
    <source>
        <dbReference type="ARBA" id="ARBA00022777"/>
    </source>
</evidence>
<comment type="similarity">
    <text evidence="1">Belongs to the carbohydrate kinase PfkB family.</text>
</comment>
<dbReference type="CDD" id="cd01166">
    <property type="entry name" value="KdgK"/>
    <property type="match status" value="1"/>
</dbReference>
<evidence type="ECO:0000313" key="6">
    <source>
        <dbReference type="Proteomes" id="UP000050535"/>
    </source>
</evidence>
<sequence length="326" mass="33554">MSLPAFDDDPAPTLATFGESMLRYSPPAGERLETTDDLAVHVGGAESNVAVAANRLGCEAAWLSKLPDSPLGRRVERGVREHGVEPLVATGEGRVGTYYLEPGGSPRGTSVVYDRADAAVRTATPDELAVDRVREADAFYTSGITPALSATLAETTEALLEAAGEAGATRAFDLNYRAKLWAPQEAAATLRPLFGHVDILVVAARDAATVLDRDGEPATVARELAADYDCDLVVVTRGDAGAVAAHDDETYEQDALATDTVDPVGTGDAFVGGLLATRLAGGSVPDALEVAAATAALKRTVAGDAAVVTPEEVAAVLDGGGDGIDR</sequence>